<evidence type="ECO:0000313" key="2">
    <source>
        <dbReference type="Proteomes" id="UP000326582"/>
    </source>
</evidence>
<dbReference type="EMBL" id="CP038487">
    <property type="protein sequence ID" value="QFZ28634.1"/>
    <property type="molecule type" value="Genomic_DNA"/>
</dbReference>
<dbReference type="Proteomes" id="UP000326582">
    <property type="component" value="Chromosome 4"/>
</dbReference>
<evidence type="ECO:0000313" key="1">
    <source>
        <dbReference type="EMBL" id="QFZ28634.1"/>
    </source>
</evidence>
<name>A0ACD0WM34_CLALS</name>
<protein>
    <submittedName>
        <fullName evidence="1">Uncharacterized membrane protein</fullName>
    </submittedName>
</protein>
<sequence length="528" mass="56800">MISNFDHATGRVVALIGSLFVSLVAGTPYLYGVYSPQLVKHINLSTSDAATISLAVTIGSGLGGLPAGLFIDRYGAQKSIALGSLSIFCGYFALNRIYKYRIHSLFLVCLAMTFIGYGSVKSFFAGLKAAQSNFPNHRGAAGALPVGAYGLAATLFSFIAAKFFQDNTEKLLLFLAIFCGSIAFAGAWFVHVYDEIPRYDEEGYSIIDGEPDRQSLRRSNSLHGSLSFWGIGRRLSRSSTESSSTFAVAAPILKPGRDQAQGLNPTPSQASGILNVTLREPVMTPKATNMESGISQSSQISVSSEQVGAMAAIRSFLTNRAYLTHYVIVSLCSGIGQMYIYTVGFVITAQFYRHDLKGSPQAFQAIQVSVISISSFAGRVVAGLSSDFIHKRLKAQRSWVIIVTICILGLGQYLLINTNNMTTVTVVSVLMGTGYGLLNGTYPSIIADSFGTKNFTTAWGLICSGPLVVLFTLEKYFGFIFDSRADETGKCTIGNECYKGAFEASGILCVVALTITSSLMYIEHKNSN</sequence>
<organism evidence="1 2">
    <name type="scientific">Clavispora lusitaniae</name>
    <name type="common">Candida lusitaniae</name>
    <dbReference type="NCBI Taxonomy" id="36911"/>
    <lineage>
        <taxon>Eukaryota</taxon>
        <taxon>Fungi</taxon>
        <taxon>Dikarya</taxon>
        <taxon>Ascomycota</taxon>
        <taxon>Saccharomycotina</taxon>
        <taxon>Pichiomycetes</taxon>
        <taxon>Metschnikowiaceae</taxon>
        <taxon>Clavispora</taxon>
    </lineage>
</organism>
<reference evidence="2" key="1">
    <citation type="journal article" date="2019" name="MBio">
        <title>Comparative genomics for the elucidation of multidrug resistance (MDR) in Candida lusitaniae.</title>
        <authorList>
            <person name="Kannan A."/>
            <person name="Asner S.A."/>
            <person name="Trachsel E."/>
            <person name="Kelly S."/>
            <person name="Parker J."/>
            <person name="Sanglard D."/>
        </authorList>
    </citation>
    <scope>NUCLEOTIDE SEQUENCE [LARGE SCALE GENOMIC DNA]</scope>
    <source>
        <strain evidence="2">P1</strain>
    </source>
</reference>
<gene>
    <name evidence="1" type="ORF">EJF14_40680</name>
</gene>
<accession>A0ACD0WM34</accession>
<keyword evidence="2" id="KW-1185">Reference proteome</keyword>
<proteinExistence type="predicted"/>